<evidence type="ECO:0008006" key="3">
    <source>
        <dbReference type="Google" id="ProtNLM"/>
    </source>
</evidence>
<sequence>MRSSWCYRLDLLALNLLTCSPLYISHLTAGSSMTTQSQILISPHHSCTPQWLFFRLSGRRPFRTNSPWSASANACG</sequence>
<reference evidence="2" key="1">
    <citation type="submission" date="2019-04" db="EMBL/GenBank/DDBJ databases">
        <title>Friends and foes A comparative genomics studyof 23 Aspergillus species from section Flavi.</title>
        <authorList>
            <consortium name="DOE Joint Genome Institute"/>
            <person name="Kjaerbolling I."/>
            <person name="Vesth T."/>
            <person name="Frisvad J.C."/>
            <person name="Nybo J.L."/>
            <person name="Theobald S."/>
            <person name="Kildgaard S."/>
            <person name="Isbrandt T."/>
            <person name="Kuo A."/>
            <person name="Sato A."/>
            <person name="Lyhne E.K."/>
            <person name="Kogle M.E."/>
            <person name="Wiebenga A."/>
            <person name="Kun R.S."/>
            <person name="Lubbers R.J."/>
            <person name="Makela M.R."/>
            <person name="Barry K."/>
            <person name="Chovatia M."/>
            <person name="Clum A."/>
            <person name="Daum C."/>
            <person name="Haridas S."/>
            <person name="He G."/>
            <person name="LaButti K."/>
            <person name="Lipzen A."/>
            <person name="Mondo S."/>
            <person name="Riley R."/>
            <person name="Salamov A."/>
            <person name="Simmons B.A."/>
            <person name="Magnuson J.K."/>
            <person name="Henrissat B."/>
            <person name="Mortensen U.H."/>
            <person name="Larsen T.O."/>
            <person name="Devries R.P."/>
            <person name="Grigoriev I.V."/>
            <person name="Machida M."/>
            <person name="Baker S.E."/>
            <person name="Andersen M.R."/>
        </authorList>
    </citation>
    <scope>NUCLEOTIDE SEQUENCE [LARGE SCALE GENOMIC DNA]</scope>
    <source>
        <strain evidence="2">IBT 14317</strain>
    </source>
</reference>
<name>A0A5N7C0S2_PETAA</name>
<keyword evidence="1" id="KW-0732">Signal</keyword>
<dbReference type="AlphaFoldDB" id="A0A5N7C0S2"/>
<protein>
    <recommendedName>
        <fullName evidence="3">Secreted protein</fullName>
    </recommendedName>
</protein>
<evidence type="ECO:0000256" key="1">
    <source>
        <dbReference type="SAM" id="SignalP"/>
    </source>
</evidence>
<gene>
    <name evidence="2" type="ORF">BDV23DRAFT_160961</name>
</gene>
<dbReference type="EMBL" id="ML735292">
    <property type="protein sequence ID" value="KAE8387468.1"/>
    <property type="molecule type" value="Genomic_DNA"/>
</dbReference>
<feature type="chain" id="PRO_5024941680" description="Secreted protein" evidence="1">
    <location>
        <begin position="22"/>
        <end position="76"/>
    </location>
</feature>
<proteinExistence type="predicted"/>
<feature type="signal peptide" evidence="1">
    <location>
        <begin position="1"/>
        <end position="21"/>
    </location>
</feature>
<accession>A0A5N7C0S2</accession>
<evidence type="ECO:0000313" key="2">
    <source>
        <dbReference type="EMBL" id="KAE8387468.1"/>
    </source>
</evidence>
<organism evidence="2">
    <name type="scientific">Petromyces alliaceus</name>
    <name type="common">Aspergillus alliaceus</name>
    <dbReference type="NCBI Taxonomy" id="209559"/>
    <lineage>
        <taxon>Eukaryota</taxon>
        <taxon>Fungi</taxon>
        <taxon>Dikarya</taxon>
        <taxon>Ascomycota</taxon>
        <taxon>Pezizomycotina</taxon>
        <taxon>Eurotiomycetes</taxon>
        <taxon>Eurotiomycetidae</taxon>
        <taxon>Eurotiales</taxon>
        <taxon>Aspergillaceae</taxon>
        <taxon>Aspergillus</taxon>
        <taxon>Aspergillus subgen. Circumdati</taxon>
    </lineage>
</organism>
<dbReference type="Proteomes" id="UP000326877">
    <property type="component" value="Unassembled WGS sequence"/>
</dbReference>